<keyword evidence="3" id="KW-1185">Reference proteome</keyword>
<dbReference type="EMBL" id="KZ293703">
    <property type="protein sequence ID" value="PBK83841.1"/>
    <property type="molecule type" value="Genomic_DNA"/>
</dbReference>
<gene>
    <name evidence="2" type="ORF">ARMGADRAFT_1048371</name>
</gene>
<organism evidence="2 3">
    <name type="scientific">Armillaria gallica</name>
    <name type="common">Bulbous honey fungus</name>
    <name type="synonym">Armillaria bulbosa</name>
    <dbReference type="NCBI Taxonomy" id="47427"/>
    <lineage>
        <taxon>Eukaryota</taxon>
        <taxon>Fungi</taxon>
        <taxon>Dikarya</taxon>
        <taxon>Basidiomycota</taxon>
        <taxon>Agaricomycotina</taxon>
        <taxon>Agaricomycetes</taxon>
        <taxon>Agaricomycetidae</taxon>
        <taxon>Agaricales</taxon>
        <taxon>Marasmiineae</taxon>
        <taxon>Physalacriaceae</taxon>
        <taxon>Armillaria</taxon>
    </lineage>
</organism>
<dbReference type="STRING" id="47427.A0A2H3CL98"/>
<proteinExistence type="predicted"/>
<dbReference type="OMA" id="HINDMDE"/>
<dbReference type="PANTHER" id="PTHR31912">
    <property type="entry name" value="IP13529P"/>
    <property type="match status" value="1"/>
</dbReference>
<dbReference type="OrthoDB" id="2246127at2759"/>
<sequence length="846" mass="95007">MTHASSVGPSSDSDLSGMDVNPAPVLPFPQIPFLDWNLFDANGGIDLNQSAEEKGLSQIAEALLQYMEEDPKNIDSEDDFQGVSTLQTCTLDILMHLPQSVFSHRQLDLFLWLLKENGINDVPSIKTMQSLNDALQKLCGIDMLAYDGTLRHKYFMNDLTQLIAQFYPEDSQNKLSKANQADCWLNDLDNNQLTPMIRISKSDFYIYEPVYLHNKMYCMPLFAKCWSFEPVTTEGQSGWAVIKKDDYEVGADLFLKNLPEIRSDAGLYGIPDPANILYWNKHNSFLFTPAGLSCAEGQKEYNVHFLSTSNLALPLEMLDGIADQLTCACREAEKNGIWAWDCELQKPVLVFPVILAMLGDNPMQSEFACHIGLRGKYFCRMCNVKGKDAKDGDQDTQMVGPAMSSDCGDDEQPASPSEAKCQGKKIVEDLEQMMKHIGNFIKTYFSEAKKVGTETKLKSMQTESGIKDTYQMHFLECLQNSFKKKCGAENCQRALDEEIARLPSNTHSPVWHIKGLDPHQDTPVEILHVVLLRFIKYFWRDLIQNQLKGKEDKKRLLEIQLSSLDVSGLGLSPLASHTLVQYAGSLTGRDFQAIAQVAPYVIYDLVPEECQNAWIALSKMVPLIWQPEIADLNAYLDMLTHEIHNFLVLEAKWTNHWFNKLKFHILAKSVHSNRHAPSHDIGNAFAQGNQVCHLLSGGLFLLKDSYMPQDLTSTLEANSMVPTIPSWPFSHRRQDWTLIGEGVSTLVASSSTVTGYLGLHDSCIQDWQCGTCICTSKTADKFYMADSMYLNNGNRCRIEDFVITQVGRVAEILQCVNSGRGMSEQADYILLQLGDVSHKIASLIGC</sequence>
<reference evidence="3" key="1">
    <citation type="journal article" date="2017" name="Nat. Ecol. Evol.">
        <title>Genome expansion and lineage-specific genetic innovations in the forest pathogenic fungi Armillaria.</title>
        <authorList>
            <person name="Sipos G."/>
            <person name="Prasanna A.N."/>
            <person name="Walter M.C."/>
            <person name="O'Connor E."/>
            <person name="Balint B."/>
            <person name="Krizsan K."/>
            <person name="Kiss B."/>
            <person name="Hess J."/>
            <person name="Varga T."/>
            <person name="Slot J."/>
            <person name="Riley R."/>
            <person name="Boka B."/>
            <person name="Rigling D."/>
            <person name="Barry K."/>
            <person name="Lee J."/>
            <person name="Mihaltcheva S."/>
            <person name="LaButti K."/>
            <person name="Lipzen A."/>
            <person name="Waldron R."/>
            <person name="Moloney N.M."/>
            <person name="Sperisen C."/>
            <person name="Kredics L."/>
            <person name="Vagvoelgyi C."/>
            <person name="Patrignani A."/>
            <person name="Fitzpatrick D."/>
            <person name="Nagy I."/>
            <person name="Doyle S."/>
            <person name="Anderson J.B."/>
            <person name="Grigoriev I.V."/>
            <person name="Gueldener U."/>
            <person name="Muensterkoetter M."/>
            <person name="Nagy L.G."/>
        </authorList>
    </citation>
    <scope>NUCLEOTIDE SEQUENCE [LARGE SCALE GENOMIC DNA]</scope>
    <source>
        <strain evidence="3">Ar21-2</strain>
    </source>
</reference>
<accession>A0A2H3CL98</accession>
<dbReference type="Proteomes" id="UP000217790">
    <property type="component" value="Unassembled WGS sequence"/>
</dbReference>
<dbReference type="AlphaFoldDB" id="A0A2H3CL98"/>
<evidence type="ECO:0000313" key="3">
    <source>
        <dbReference type="Proteomes" id="UP000217790"/>
    </source>
</evidence>
<evidence type="ECO:0000256" key="1">
    <source>
        <dbReference type="SAM" id="MobiDB-lite"/>
    </source>
</evidence>
<feature type="region of interest" description="Disordered" evidence="1">
    <location>
        <begin position="388"/>
        <end position="419"/>
    </location>
</feature>
<evidence type="ECO:0000313" key="2">
    <source>
        <dbReference type="EMBL" id="PBK83841.1"/>
    </source>
</evidence>
<dbReference type="InParanoid" id="A0A2H3CL98"/>
<protein>
    <submittedName>
        <fullName evidence="2">Uncharacterized protein</fullName>
    </submittedName>
</protein>
<dbReference type="PANTHER" id="PTHR31912:SF34">
    <property type="entry name" value="NOTOCHORD-RELATED PROTEIN"/>
    <property type="match status" value="1"/>
</dbReference>
<name>A0A2H3CL98_ARMGA</name>